<dbReference type="SUPFAM" id="SSF51735">
    <property type="entry name" value="NAD(P)-binding Rossmann-fold domains"/>
    <property type="match status" value="1"/>
</dbReference>
<feature type="transmembrane region" description="Helical" evidence="3">
    <location>
        <begin position="218"/>
        <end position="241"/>
    </location>
</feature>
<dbReference type="Proteomes" id="UP000013523">
    <property type="component" value="Chromosome"/>
</dbReference>
<evidence type="ECO:0000256" key="1">
    <source>
        <dbReference type="ARBA" id="ARBA00006484"/>
    </source>
</evidence>
<dbReference type="PANTHER" id="PTHR42901">
    <property type="entry name" value="ALCOHOL DEHYDROGENASE"/>
    <property type="match status" value="1"/>
</dbReference>
<dbReference type="AlphaFoldDB" id="R4K7V7"/>
<protein>
    <recommendedName>
        <fullName evidence="6">Short-chain alcohol dehydrogenase</fullName>
    </recommendedName>
</protein>
<dbReference type="InterPro" id="IPR002347">
    <property type="entry name" value="SDR_fam"/>
</dbReference>
<dbReference type="KEGG" id="cpas:Clopa_1659"/>
<dbReference type="RefSeq" id="WP_015614903.1">
    <property type="nucleotide sequence ID" value="NC_021182.1"/>
</dbReference>
<sequence length="261" mass="29654">MNINGKNIILTGASSGIGMELLKKLKDYDVKIIAVARNIDKIPNYDKNVISFSCDLSKKEEVDQLFEYALNLFQSIDIFIANAGFAYCEEIEEANWEHIEKIYSTNVFSPIYVAEKMKNINKDKSYYMIITCSAVSEVPLPGYALYCASKASINMFAKTYRYEMKNRGKLGLVYPIATNTNFFRRAGGNRAPVPWPVQSPEIVAASIILGIKLNLRNIYPSILFLIASIINRVIPILYPIYSKIFSISFNLWLKRNTKKPL</sequence>
<evidence type="ECO:0000313" key="5">
    <source>
        <dbReference type="Proteomes" id="UP000013523"/>
    </source>
</evidence>
<reference evidence="4 5" key="1">
    <citation type="submission" date="2012-01" db="EMBL/GenBank/DDBJ databases">
        <title>Complete sequence of chromosome of Clostridium pasteurianum BC1.</title>
        <authorList>
            <consortium name="US DOE Joint Genome Institute"/>
            <person name="Lucas S."/>
            <person name="Han J."/>
            <person name="Lapidus A."/>
            <person name="Cheng J.-F."/>
            <person name="Goodwin L."/>
            <person name="Pitluck S."/>
            <person name="Peters L."/>
            <person name="Mikhailova N."/>
            <person name="Teshima H."/>
            <person name="Detter J.C."/>
            <person name="Han C."/>
            <person name="Tapia R."/>
            <person name="Land M."/>
            <person name="Hauser L."/>
            <person name="Kyrpides N."/>
            <person name="Ivanova N."/>
            <person name="Pagani I."/>
            <person name="Dunn J."/>
            <person name="Taghavi S."/>
            <person name="Francis A."/>
            <person name="van der Lelie D."/>
            <person name="Woyke T."/>
        </authorList>
    </citation>
    <scope>NUCLEOTIDE SEQUENCE [LARGE SCALE GENOMIC DNA]</scope>
    <source>
        <strain evidence="4 5">BC1</strain>
    </source>
</reference>
<dbReference type="eggNOG" id="COG0300">
    <property type="taxonomic scope" value="Bacteria"/>
</dbReference>
<dbReference type="EMBL" id="CP003261">
    <property type="protein sequence ID" value="AGK96584.1"/>
    <property type="molecule type" value="Genomic_DNA"/>
</dbReference>
<accession>R4K7V7</accession>
<dbReference type="PRINTS" id="PR00081">
    <property type="entry name" value="GDHRDH"/>
</dbReference>
<dbReference type="Gene3D" id="3.40.50.720">
    <property type="entry name" value="NAD(P)-binding Rossmann-like Domain"/>
    <property type="match status" value="1"/>
</dbReference>
<dbReference type="HOGENOM" id="CLU_010194_2_1_9"/>
<evidence type="ECO:0000313" key="4">
    <source>
        <dbReference type="EMBL" id="AGK96584.1"/>
    </source>
</evidence>
<gene>
    <name evidence="4" type="ORF">Clopa_1659</name>
</gene>
<dbReference type="PROSITE" id="PS00061">
    <property type="entry name" value="ADH_SHORT"/>
    <property type="match status" value="1"/>
</dbReference>
<keyword evidence="3" id="KW-1133">Transmembrane helix</keyword>
<evidence type="ECO:0000256" key="3">
    <source>
        <dbReference type="SAM" id="Phobius"/>
    </source>
</evidence>
<evidence type="ECO:0000256" key="2">
    <source>
        <dbReference type="ARBA" id="ARBA00023002"/>
    </source>
</evidence>
<organism evidence="4 5">
    <name type="scientific">Clostridium pasteurianum BC1</name>
    <dbReference type="NCBI Taxonomy" id="86416"/>
    <lineage>
        <taxon>Bacteria</taxon>
        <taxon>Bacillati</taxon>
        <taxon>Bacillota</taxon>
        <taxon>Clostridia</taxon>
        <taxon>Eubacteriales</taxon>
        <taxon>Clostridiaceae</taxon>
        <taxon>Clostridium</taxon>
    </lineage>
</organism>
<name>R4K7V7_CLOPA</name>
<dbReference type="InterPro" id="IPR036291">
    <property type="entry name" value="NAD(P)-bd_dom_sf"/>
</dbReference>
<dbReference type="OrthoDB" id="9803333at2"/>
<dbReference type="PANTHER" id="PTHR42901:SF1">
    <property type="entry name" value="ALCOHOL DEHYDROGENASE"/>
    <property type="match status" value="1"/>
</dbReference>
<dbReference type="PATRIC" id="fig|86416.3.peg.1635"/>
<keyword evidence="3" id="KW-0472">Membrane</keyword>
<dbReference type="InterPro" id="IPR020904">
    <property type="entry name" value="Sc_DH/Rdtase_CS"/>
</dbReference>
<comment type="similarity">
    <text evidence="1">Belongs to the short-chain dehydrogenases/reductases (SDR) family.</text>
</comment>
<evidence type="ECO:0008006" key="6">
    <source>
        <dbReference type="Google" id="ProtNLM"/>
    </source>
</evidence>
<keyword evidence="2" id="KW-0560">Oxidoreductase</keyword>
<keyword evidence="5" id="KW-1185">Reference proteome</keyword>
<dbReference type="STRING" id="86416.Clopa_1659"/>
<keyword evidence="3" id="KW-0812">Transmembrane</keyword>
<dbReference type="GO" id="GO:0016491">
    <property type="term" value="F:oxidoreductase activity"/>
    <property type="evidence" value="ECO:0007669"/>
    <property type="project" value="UniProtKB-KW"/>
</dbReference>
<dbReference type="Pfam" id="PF00106">
    <property type="entry name" value="adh_short"/>
    <property type="match status" value="1"/>
</dbReference>
<proteinExistence type="inferred from homology"/>